<accession>A0A8J8NVG8</accession>
<keyword evidence="3" id="KW-1185">Reference proteome</keyword>
<feature type="compositionally biased region" description="Basic and acidic residues" evidence="1">
    <location>
        <begin position="1"/>
        <end position="12"/>
    </location>
</feature>
<proteinExistence type="predicted"/>
<dbReference type="AlphaFoldDB" id="A0A8J8NVG8"/>
<protein>
    <submittedName>
        <fullName evidence="2">Uncharacterized protein</fullName>
    </submittedName>
</protein>
<dbReference type="EMBL" id="RRYP01004823">
    <property type="protein sequence ID" value="TNV82546.1"/>
    <property type="molecule type" value="Genomic_DNA"/>
</dbReference>
<feature type="compositionally biased region" description="Polar residues" evidence="1">
    <location>
        <begin position="202"/>
        <end position="218"/>
    </location>
</feature>
<evidence type="ECO:0000256" key="1">
    <source>
        <dbReference type="SAM" id="MobiDB-lite"/>
    </source>
</evidence>
<gene>
    <name evidence="2" type="ORF">FGO68_gene2034</name>
</gene>
<sequence>MSEEKSDLKQDTEEFESDAEFDQGRTSSKSRVNFCKLNDREKHQRFKNMQRKIQRLFVRIRALQMQNDLLRGELIRERGYIAPGQNQIFKVIREEQAGKKLTPKSAISAEGVLAISQPCNGKISRAKCNARKNSDSKLARISDLVDNGGGISNHSKGIKKTPLHVYISNAISGNKFCAKGEEGRVEINMRGKSETVDKVAPEQSQKIMRDQPQFNFSPKSEKSEESIQAKNSEKIENSVGLSISTQNNSLTQVSLSRIIECQQSALAYLPQDAPHYNQSVIQLPTLKQTGKLYNPILHQTGQVSSQLIDFKSKNEAVTLRPMQINLHQNYNNTDTSNKYSLSQQLSYDLAQQQLSGQQSEIRLQSDRVMQRQPQIIGLSSNSHTLLPDGRPTFLYGGAKSQPQQEWSVREQTAAYLRNYNGNDGGYIISSGINQKPFVQHQYPVSFSHQTQAKQQGPYYVVSNFGSFSQAFDGQRITQFSADSQKHQQTAAYYN</sequence>
<feature type="region of interest" description="Disordered" evidence="1">
    <location>
        <begin position="1"/>
        <end position="28"/>
    </location>
</feature>
<name>A0A8J8NVG8_HALGN</name>
<reference evidence="2" key="1">
    <citation type="submission" date="2019-06" db="EMBL/GenBank/DDBJ databases">
        <authorList>
            <person name="Zheng W."/>
        </authorList>
    </citation>
    <scope>NUCLEOTIDE SEQUENCE</scope>
    <source>
        <strain evidence="2">QDHG01</strain>
    </source>
</reference>
<feature type="region of interest" description="Disordered" evidence="1">
    <location>
        <begin position="193"/>
        <end position="231"/>
    </location>
</feature>
<evidence type="ECO:0000313" key="2">
    <source>
        <dbReference type="EMBL" id="TNV82546.1"/>
    </source>
</evidence>
<organism evidence="2 3">
    <name type="scientific">Halteria grandinella</name>
    <dbReference type="NCBI Taxonomy" id="5974"/>
    <lineage>
        <taxon>Eukaryota</taxon>
        <taxon>Sar</taxon>
        <taxon>Alveolata</taxon>
        <taxon>Ciliophora</taxon>
        <taxon>Intramacronucleata</taxon>
        <taxon>Spirotrichea</taxon>
        <taxon>Stichotrichia</taxon>
        <taxon>Sporadotrichida</taxon>
        <taxon>Halteriidae</taxon>
        <taxon>Halteria</taxon>
    </lineage>
</organism>
<dbReference type="Proteomes" id="UP000785679">
    <property type="component" value="Unassembled WGS sequence"/>
</dbReference>
<feature type="compositionally biased region" description="Basic and acidic residues" evidence="1">
    <location>
        <begin position="219"/>
        <end position="231"/>
    </location>
</feature>
<evidence type="ECO:0000313" key="3">
    <source>
        <dbReference type="Proteomes" id="UP000785679"/>
    </source>
</evidence>
<comment type="caution">
    <text evidence="2">The sequence shown here is derived from an EMBL/GenBank/DDBJ whole genome shotgun (WGS) entry which is preliminary data.</text>
</comment>